<organism evidence="1 2">
    <name type="scientific">Coptis chinensis</name>
    <dbReference type="NCBI Taxonomy" id="261450"/>
    <lineage>
        <taxon>Eukaryota</taxon>
        <taxon>Viridiplantae</taxon>
        <taxon>Streptophyta</taxon>
        <taxon>Embryophyta</taxon>
        <taxon>Tracheophyta</taxon>
        <taxon>Spermatophyta</taxon>
        <taxon>Magnoliopsida</taxon>
        <taxon>Ranunculales</taxon>
        <taxon>Ranunculaceae</taxon>
        <taxon>Coptidoideae</taxon>
        <taxon>Coptis</taxon>
    </lineage>
</organism>
<comment type="caution">
    <text evidence="1">The sequence shown here is derived from an EMBL/GenBank/DDBJ whole genome shotgun (WGS) entry which is preliminary data.</text>
</comment>
<accession>A0A835HJS2</accession>
<dbReference type="EMBL" id="JADFTS010000006">
    <property type="protein sequence ID" value="KAF9600931.1"/>
    <property type="molecule type" value="Genomic_DNA"/>
</dbReference>
<protein>
    <recommendedName>
        <fullName evidence="3">RNase H type-1 domain-containing protein</fullName>
    </recommendedName>
</protein>
<dbReference type="CDD" id="cd06222">
    <property type="entry name" value="RNase_H_like"/>
    <property type="match status" value="1"/>
</dbReference>
<evidence type="ECO:0008006" key="3">
    <source>
        <dbReference type="Google" id="ProtNLM"/>
    </source>
</evidence>
<reference evidence="1 2" key="1">
    <citation type="submission" date="2020-10" db="EMBL/GenBank/DDBJ databases">
        <title>The Coptis chinensis genome and diversification of protoberbering-type alkaloids.</title>
        <authorList>
            <person name="Wang B."/>
            <person name="Shu S."/>
            <person name="Song C."/>
            <person name="Liu Y."/>
        </authorList>
    </citation>
    <scope>NUCLEOTIDE SEQUENCE [LARGE SCALE GENOMIC DNA]</scope>
    <source>
        <strain evidence="1">HL-2020</strain>
        <tissue evidence="1">Leaf</tissue>
    </source>
</reference>
<sequence length="221" mass="24350">MCIPKPQALHGKFYTKLFQLMTSLYGNGFTTCSIGTHPHQVRLNIKDLMRASPQLSPLIRELWASAVLSLLVAMWKMRNSQHFHCQVSHVKINCDGCSLGNPGRGGAGLTFRDEHAQLLGILARGLGIVTSYEAEDWQATSELSYYRITHIWREANFSADLAAKHGASLAKEVYVWSDTRPTFVPKLGKPGSVILQANCIDSTVPAEAVCPRTGETVSRPV</sequence>
<evidence type="ECO:0000313" key="1">
    <source>
        <dbReference type="EMBL" id="KAF9600931.1"/>
    </source>
</evidence>
<evidence type="ECO:0000313" key="2">
    <source>
        <dbReference type="Proteomes" id="UP000631114"/>
    </source>
</evidence>
<dbReference type="InterPro" id="IPR012337">
    <property type="entry name" value="RNaseH-like_sf"/>
</dbReference>
<dbReference type="InterPro" id="IPR044730">
    <property type="entry name" value="RNase_H-like_dom_plant"/>
</dbReference>
<dbReference type="Proteomes" id="UP000631114">
    <property type="component" value="Unassembled WGS sequence"/>
</dbReference>
<dbReference type="SUPFAM" id="SSF53098">
    <property type="entry name" value="Ribonuclease H-like"/>
    <property type="match status" value="1"/>
</dbReference>
<dbReference type="AlphaFoldDB" id="A0A835HJS2"/>
<gene>
    <name evidence="1" type="ORF">IFM89_014058</name>
</gene>
<name>A0A835HJS2_9MAGN</name>
<keyword evidence="2" id="KW-1185">Reference proteome</keyword>
<proteinExistence type="predicted"/>
<dbReference type="InterPro" id="IPR036397">
    <property type="entry name" value="RNaseH_sf"/>
</dbReference>
<dbReference type="GO" id="GO:0003676">
    <property type="term" value="F:nucleic acid binding"/>
    <property type="evidence" value="ECO:0007669"/>
    <property type="project" value="InterPro"/>
</dbReference>
<dbReference type="Gene3D" id="3.30.420.10">
    <property type="entry name" value="Ribonuclease H-like superfamily/Ribonuclease H"/>
    <property type="match status" value="1"/>
</dbReference>